<dbReference type="EC" id="2.7.1.26" evidence="15"/>
<sequence>MTIINSINEIDIIKESVITIGNFDGLHKGHTALIQKAIEYAKSKNIRSVVFTFSNHPANYFKSNSLKNIITYEEKIERLKDLGVDVVVSIPFDEYMTKISAQDFIKNILIDKLGAKKIIVGHDFTFAKNKEGNPKLLKHLSARHNYELEVVEPVEINNIRVSSTFIRNLVTSGNISKVKEYLGYNYELKGEVIHAKKLGRTIGFPTANILVDADVLVPKVGIYVTKVYVKDKVYAGATNIGYNPTVNGDKISIETNILEFNEDIYGQVIKVEFLERIRDEKKFASLDELKNQLKKDTNYVYEKYICKII</sequence>
<keyword evidence="9 15" id="KW-0418">Kinase</keyword>
<keyword evidence="7 15" id="KW-0548">Nucleotidyltransferase</keyword>
<name>A0A371J2I4_9FIRM</name>
<dbReference type="SUPFAM" id="SSF52374">
    <property type="entry name" value="Nucleotidylyl transferase"/>
    <property type="match status" value="1"/>
</dbReference>
<dbReference type="GO" id="GO:0009398">
    <property type="term" value="P:FMN biosynthetic process"/>
    <property type="evidence" value="ECO:0007669"/>
    <property type="project" value="UniProtKB-UniRule"/>
</dbReference>
<keyword evidence="8 15" id="KW-0547">Nucleotide-binding</keyword>
<evidence type="ECO:0000256" key="1">
    <source>
        <dbReference type="ARBA" id="ARBA00002121"/>
    </source>
</evidence>
<comment type="similarity">
    <text evidence="15">Belongs to the ribF family.</text>
</comment>
<evidence type="ECO:0000256" key="3">
    <source>
        <dbReference type="ARBA" id="ARBA00005201"/>
    </source>
</evidence>
<keyword evidence="12" id="KW-0511">Multifunctional enzyme</keyword>
<keyword evidence="6 15" id="KW-0808">Transferase</keyword>
<dbReference type="InterPro" id="IPR023468">
    <property type="entry name" value="Riboflavin_kinase"/>
</dbReference>
<evidence type="ECO:0000256" key="4">
    <source>
        <dbReference type="ARBA" id="ARBA00022630"/>
    </source>
</evidence>
<dbReference type="OrthoDB" id="9803667at2"/>
<dbReference type="InterPro" id="IPR015865">
    <property type="entry name" value="Riboflavin_kinase_bac/euk"/>
</dbReference>
<dbReference type="Gene3D" id="3.40.50.620">
    <property type="entry name" value="HUPs"/>
    <property type="match status" value="1"/>
</dbReference>
<comment type="pathway">
    <text evidence="2 15">Cofactor biosynthesis; FAD biosynthesis; FAD from FMN: step 1/1.</text>
</comment>
<dbReference type="Gene3D" id="2.40.30.30">
    <property type="entry name" value="Riboflavin kinase-like"/>
    <property type="match status" value="1"/>
</dbReference>
<dbReference type="InterPro" id="IPR014729">
    <property type="entry name" value="Rossmann-like_a/b/a_fold"/>
</dbReference>
<dbReference type="CDD" id="cd02064">
    <property type="entry name" value="FAD_synthetase_N"/>
    <property type="match status" value="1"/>
</dbReference>
<dbReference type="EMBL" id="NOJY02000019">
    <property type="protein sequence ID" value="RDY26878.1"/>
    <property type="molecule type" value="Genomic_DNA"/>
</dbReference>
<evidence type="ECO:0000256" key="2">
    <source>
        <dbReference type="ARBA" id="ARBA00004726"/>
    </source>
</evidence>
<reference evidence="17 18" key="1">
    <citation type="journal article" date="2017" name="Genome Announc.">
        <title>Draft Genome Sequence of Romboutsia weinsteinii sp. nov. Strain CCRI-19649(T) Isolated from Surface Water.</title>
        <authorList>
            <person name="Maheux A.F."/>
            <person name="Boudreau D.K."/>
            <person name="Berube E."/>
            <person name="Boissinot M."/>
            <person name="Cantin P."/>
            <person name="Raymond F."/>
            <person name="Corbeil J."/>
            <person name="Omar R.F."/>
            <person name="Bergeron M.G."/>
        </authorList>
    </citation>
    <scope>NUCLEOTIDE SEQUENCE [LARGE SCALE GENOMIC DNA]</scope>
    <source>
        <strain evidence="17 18">CCRI-19649</strain>
    </source>
</reference>
<dbReference type="UniPathway" id="UPA00277">
    <property type="reaction ID" value="UER00407"/>
</dbReference>
<keyword evidence="4 15" id="KW-0285">Flavoprotein</keyword>
<dbReference type="PIRSF" id="PIRSF004491">
    <property type="entry name" value="FAD_Synth"/>
    <property type="match status" value="1"/>
</dbReference>
<comment type="caution">
    <text evidence="17">The sequence shown here is derived from an EMBL/GenBank/DDBJ whole genome shotgun (WGS) entry which is preliminary data.</text>
</comment>
<dbReference type="NCBIfam" id="TIGR00083">
    <property type="entry name" value="ribF"/>
    <property type="match status" value="1"/>
</dbReference>
<dbReference type="AlphaFoldDB" id="A0A371J2I4"/>
<dbReference type="Pfam" id="PF06574">
    <property type="entry name" value="FAD_syn"/>
    <property type="match status" value="1"/>
</dbReference>
<evidence type="ECO:0000259" key="16">
    <source>
        <dbReference type="SMART" id="SM00904"/>
    </source>
</evidence>
<evidence type="ECO:0000256" key="15">
    <source>
        <dbReference type="PIRNR" id="PIRNR004491"/>
    </source>
</evidence>
<dbReference type="SMART" id="SM00904">
    <property type="entry name" value="Flavokinase"/>
    <property type="match status" value="1"/>
</dbReference>
<dbReference type="GO" id="GO:0003919">
    <property type="term" value="F:FMN adenylyltransferase activity"/>
    <property type="evidence" value="ECO:0007669"/>
    <property type="project" value="UniProtKB-UniRule"/>
</dbReference>
<evidence type="ECO:0000256" key="11">
    <source>
        <dbReference type="ARBA" id="ARBA00022840"/>
    </source>
</evidence>
<dbReference type="InterPro" id="IPR015864">
    <property type="entry name" value="FAD_synthase"/>
</dbReference>
<keyword evidence="10 15" id="KW-0274">FAD</keyword>
<dbReference type="SUPFAM" id="SSF82114">
    <property type="entry name" value="Riboflavin kinase-like"/>
    <property type="match status" value="1"/>
</dbReference>
<feature type="domain" description="Riboflavin kinase" evidence="16">
    <location>
        <begin position="181"/>
        <end position="305"/>
    </location>
</feature>
<evidence type="ECO:0000256" key="5">
    <source>
        <dbReference type="ARBA" id="ARBA00022643"/>
    </source>
</evidence>
<dbReference type="GO" id="GO:0009231">
    <property type="term" value="P:riboflavin biosynthetic process"/>
    <property type="evidence" value="ECO:0007669"/>
    <property type="project" value="InterPro"/>
</dbReference>
<evidence type="ECO:0000313" key="18">
    <source>
        <dbReference type="Proteomes" id="UP000215694"/>
    </source>
</evidence>
<gene>
    <name evidence="17" type="ORF">CHL78_011815</name>
</gene>
<comment type="function">
    <text evidence="1">Catalyzes the phosphorylation of riboflavin to FMN followed by the adenylation of FMN to FAD.</text>
</comment>
<protein>
    <recommendedName>
        <fullName evidence="15">Riboflavin biosynthesis protein</fullName>
    </recommendedName>
    <domain>
        <recommendedName>
            <fullName evidence="15">Riboflavin kinase</fullName>
            <ecNumber evidence="15">2.7.1.26</ecNumber>
        </recommendedName>
        <alternativeName>
            <fullName evidence="15">Flavokinase</fullName>
        </alternativeName>
    </domain>
    <domain>
        <recommendedName>
            <fullName evidence="15">FMN adenylyltransferase</fullName>
            <ecNumber evidence="15">2.7.7.2</ecNumber>
        </recommendedName>
        <alternativeName>
            <fullName evidence="15">FAD pyrophosphorylase</fullName>
        </alternativeName>
        <alternativeName>
            <fullName evidence="15">FAD synthase</fullName>
        </alternativeName>
    </domain>
</protein>
<evidence type="ECO:0000256" key="10">
    <source>
        <dbReference type="ARBA" id="ARBA00022827"/>
    </source>
</evidence>
<dbReference type="Proteomes" id="UP000215694">
    <property type="component" value="Unassembled WGS sequence"/>
</dbReference>
<dbReference type="GO" id="GO:0005524">
    <property type="term" value="F:ATP binding"/>
    <property type="evidence" value="ECO:0007669"/>
    <property type="project" value="UniProtKB-UniRule"/>
</dbReference>
<evidence type="ECO:0000256" key="8">
    <source>
        <dbReference type="ARBA" id="ARBA00022741"/>
    </source>
</evidence>
<dbReference type="RefSeq" id="WP_094366710.1">
    <property type="nucleotide sequence ID" value="NZ_NOJY02000019.1"/>
</dbReference>
<dbReference type="PANTHER" id="PTHR22749:SF6">
    <property type="entry name" value="RIBOFLAVIN KINASE"/>
    <property type="match status" value="1"/>
</dbReference>
<keyword evidence="18" id="KW-1185">Reference proteome</keyword>
<evidence type="ECO:0000256" key="14">
    <source>
        <dbReference type="ARBA" id="ARBA00049494"/>
    </source>
</evidence>
<proteinExistence type="inferred from homology"/>
<dbReference type="NCBIfam" id="NF004162">
    <property type="entry name" value="PRK05627.1-5"/>
    <property type="match status" value="1"/>
</dbReference>
<keyword evidence="11 15" id="KW-0067">ATP-binding</keyword>
<dbReference type="PANTHER" id="PTHR22749">
    <property type="entry name" value="RIBOFLAVIN KINASE/FMN ADENYLYLTRANSFERASE"/>
    <property type="match status" value="1"/>
</dbReference>
<comment type="catalytic activity">
    <reaction evidence="13 15">
        <text>riboflavin + ATP = FMN + ADP + H(+)</text>
        <dbReference type="Rhea" id="RHEA:14357"/>
        <dbReference type="ChEBI" id="CHEBI:15378"/>
        <dbReference type="ChEBI" id="CHEBI:30616"/>
        <dbReference type="ChEBI" id="CHEBI:57986"/>
        <dbReference type="ChEBI" id="CHEBI:58210"/>
        <dbReference type="ChEBI" id="CHEBI:456216"/>
        <dbReference type="EC" id="2.7.1.26"/>
    </reaction>
</comment>
<evidence type="ECO:0000256" key="13">
    <source>
        <dbReference type="ARBA" id="ARBA00047880"/>
    </source>
</evidence>
<dbReference type="NCBIfam" id="TIGR00125">
    <property type="entry name" value="cyt_tran_rel"/>
    <property type="match status" value="1"/>
</dbReference>
<dbReference type="FunFam" id="2.40.30.30:FF:000003">
    <property type="entry name" value="Riboflavin biosynthesis protein"/>
    <property type="match status" value="1"/>
</dbReference>
<dbReference type="InterPro" id="IPR023465">
    <property type="entry name" value="Riboflavin_kinase_dom_sf"/>
</dbReference>
<evidence type="ECO:0000256" key="12">
    <source>
        <dbReference type="ARBA" id="ARBA00023268"/>
    </source>
</evidence>
<dbReference type="Pfam" id="PF01687">
    <property type="entry name" value="Flavokinase"/>
    <property type="match status" value="1"/>
</dbReference>
<dbReference type="GO" id="GO:0008531">
    <property type="term" value="F:riboflavin kinase activity"/>
    <property type="evidence" value="ECO:0007669"/>
    <property type="project" value="UniProtKB-UniRule"/>
</dbReference>
<keyword evidence="5 15" id="KW-0288">FMN</keyword>
<dbReference type="NCBIfam" id="NF004160">
    <property type="entry name" value="PRK05627.1-3"/>
    <property type="match status" value="1"/>
</dbReference>
<dbReference type="InterPro" id="IPR002606">
    <property type="entry name" value="Riboflavin_kinase_bac"/>
</dbReference>
<comment type="catalytic activity">
    <reaction evidence="14 15">
        <text>FMN + ATP + H(+) = FAD + diphosphate</text>
        <dbReference type="Rhea" id="RHEA:17237"/>
        <dbReference type="ChEBI" id="CHEBI:15378"/>
        <dbReference type="ChEBI" id="CHEBI:30616"/>
        <dbReference type="ChEBI" id="CHEBI:33019"/>
        <dbReference type="ChEBI" id="CHEBI:57692"/>
        <dbReference type="ChEBI" id="CHEBI:58210"/>
        <dbReference type="EC" id="2.7.7.2"/>
    </reaction>
</comment>
<evidence type="ECO:0000256" key="6">
    <source>
        <dbReference type="ARBA" id="ARBA00022679"/>
    </source>
</evidence>
<evidence type="ECO:0000256" key="9">
    <source>
        <dbReference type="ARBA" id="ARBA00022777"/>
    </source>
</evidence>
<dbReference type="FunFam" id="3.40.50.620:FF:000021">
    <property type="entry name" value="Riboflavin biosynthesis protein"/>
    <property type="match status" value="1"/>
</dbReference>
<evidence type="ECO:0000256" key="7">
    <source>
        <dbReference type="ARBA" id="ARBA00022695"/>
    </source>
</evidence>
<dbReference type="InterPro" id="IPR004821">
    <property type="entry name" value="Cyt_trans-like"/>
</dbReference>
<dbReference type="GO" id="GO:0006747">
    <property type="term" value="P:FAD biosynthetic process"/>
    <property type="evidence" value="ECO:0007669"/>
    <property type="project" value="UniProtKB-UniRule"/>
</dbReference>
<organism evidence="17 18">
    <name type="scientific">Romboutsia weinsteinii</name>
    <dbReference type="NCBI Taxonomy" id="2020949"/>
    <lineage>
        <taxon>Bacteria</taxon>
        <taxon>Bacillati</taxon>
        <taxon>Bacillota</taxon>
        <taxon>Clostridia</taxon>
        <taxon>Peptostreptococcales</taxon>
        <taxon>Peptostreptococcaceae</taxon>
        <taxon>Romboutsia</taxon>
    </lineage>
</organism>
<evidence type="ECO:0000313" key="17">
    <source>
        <dbReference type="EMBL" id="RDY26878.1"/>
    </source>
</evidence>
<accession>A0A371J2I4</accession>
<dbReference type="EC" id="2.7.7.2" evidence="15"/>
<comment type="pathway">
    <text evidence="3 15">Cofactor biosynthesis; FMN biosynthesis; FMN from riboflavin (ATP route): step 1/1.</text>
</comment>
<dbReference type="UniPathway" id="UPA00276">
    <property type="reaction ID" value="UER00406"/>
</dbReference>